<dbReference type="OrthoDB" id="1367217at2"/>
<evidence type="ECO:0008006" key="5">
    <source>
        <dbReference type="Google" id="ProtNLM"/>
    </source>
</evidence>
<feature type="region of interest" description="Disordered" evidence="1">
    <location>
        <begin position="1"/>
        <end position="24"/>
    </location>
</feature>
<dbReference type="AlphaFoldDB" id="A0A1W6MLC1"/>
<protein>
    <recommendedName>
        <fullName evidence="5">DUF4190 domain-containing protein</fullName>
    </recommendedName>
</protein>
<proteinExistence type="predicted"/>
<dbReference type="RefSeq" id="WP_085767202.1">
    <property type="nucleotide sequence ID" value="NZ_CP019344.1"/>
</dbReference>
<keyword evidence="4" id="KW-1185">Reference proteome</keyword>
<evidence type="ECO:0000256" key="1">
    <source>
        <dbReference type="SAM" id="MobiDB-lite"/>
    </source>
</evidence>
<keyword evidence="2" id="KW-0812">Transmembrane</keyword>
<dbReference type="STRING" id="331648.BST97_10595"/>
<feature type="compositionally biased region" description="Acidic residues" evidence="1">
    <location>
        <begin position="147"/>
        <end position="181"/>
    </location>
</feature>
<organism evidence="3 4">
    <name type="scientific">Nonlabens spongiae</name>
    <dbReference type="NCBI Taxonomy" id="331648"/>
    <lineage>
        <taxon>Bacteria</taxon>
        <taxon>Pseudomonadati</taxon>
        <taxon>Bacteroidota</taxon>
        <taxon>Flavobacteriia</taxon>
        <taxon>Flavobacteriales</taxon>
        <taxon>Flavobacteriaceae</taxon>
        <taxon>Nonlabens</taxon>
    </lineage>
</organism>
<reference evidence="3 4" key="1">
    <citation type="submission" date="2016-11" db="EMBL/GenBank/DDBJ databases">
        <title>Trade-off between light-utilization and light-protection in marine flavobacteria.</title>
        <authorList>
            <person name="Kumagai Y."/>
        </authorList>
    </citation>
    <scope>NUCLEOTIDE SEQUENCE [LARGE SCALE GENOMIC DNA]</scope>
    <source>
        <strain evidence="3 4">JCM 13191</strain>
    </source>
</reference>
<accession>A0A1W6MLC1</accession>
<gene>
    <name evidence="3" type="ORF">BST97_10595</name>
</gene>
<dbReference type="Proteomes" id="UP000193431">
    <property type="component" value="Chromosome"/>
</dbReference>
<evidence type="ECO:0000256" key="2">
    <source>
        <dbReference type="SAM" id="Phobius"/>
    </source>
</evidence>
<feature type="transmembrane region" description="Helical" evidence="2">
    <location>
        <begin position="45"/>
        <end position="76"/>
    </location>
</feature>
<sequence length="187" mass="20861">MENSTNSGFDNANSNNPERMQSNQGGFGNDHLNAKLPADPTSMTLAIIALCLFVICCCVGGYYISLILSIIGLVLANSSIRRYNESPQDFDPNSLRKVQSAKTFNLVMLIVSAVVVVLGILSMIMNFAFLDRDLLEEIMEQQGIEMDSMEEYDSEDASEDTYQTTEDDWEYEEDPEPESIETDSILN</sequence>
<evidence type="ECO:0000313" key="4">
    <source>
        <dbReference type="Proteomes" id="UP000193431"/>
    </source>
</evidence>
<name>A0A1W6MLC1_9FLAO</name>
<keyword evidence="2" id="KW-0472">Membrane</keyword>
<feature type="region of interest" description="Disordered" evidence="1">
    <location>
        <begin position="147"/>
        <end position="187"/>
    </location>
</feature>
<feature type="transmembrane region" description="Helical" evidence="2">
    <location>
        <begin position="106"/>
        <end position="129"/>
    </location>
</feature>
<evidence type="ECO:0000313" key="3">
    <source>
        <dbReference type="EMBL" id="ARN78398.1"/>
    </source>
</evidence>
<dbReference type="EMBL" id="CP019344">
    <property type="protein sequence ID" value="ARN78398.1"/>
    <property type="molecule type" value="Genomic_DNA"/>
</dbReference>
<keyword evidence="2" id="KW-1133">Transmembrane helix</keyword>